<evidence type="ECO:0000313" key="1">
    <source>
        <dbReference type="EMBL" id="MBV6343407.1"/>
    </source>
</evidence>
<protein>
    <submittedName>
        <fullName evidence="1">Uncharacterized protein</fullName>
    </submittedName>
</protein>
<dbReference type="Proteomes" id="UP001196980">
    <property type="component" value="Unassembled WGS sequence"/>
</dbReference>
<organism evidence="1 2">
    <name type="scientific">Candidatus Magnetobacterium casense</name>
    <dbReference type="NCBI Taxonomy" id="1455061"/>
    <lineage>
        <taxon>Bacteria</taxon>
        <taxon>Pseudomonadati</taxon>
        <taxon>Nitrospirota</taxon>
        <taxon>Thermodesulfovibrionia</taxon>
        <taxon>Thermodesulfovibrionales</taxon>
        <taxon>Candidatus Magnetobacteriaceae</taxon>
        <taxon>Candidatus Magnetobacterium</taxon>
    </lineage>
</organism>
<dbReference type="EMBL" id="JABXWD010000578">
    <property type="protein sequence ID" value="MBV6343407.1"/>
    <property type="molecule type" value="Genomic_DNA"/>
</dbReference>
<gene>
    <name evidence="1" type="ORF">HWQ67_17685</name>
</gene>
<dbReference type="RefSeq" id="WP_218254024.1">
    <property type="nucleotide sequence ID" value="NZ_JABXWD010000578.1"/>
</dbReference>
<reference evidence="1 2" key="1">
    <citation type="journal article" date="2020" name="J Geophys Res Biogeosci">
        <title>Magnetotaxis as an Adaptation to Enable Bacterial Shuttling of Microbial Sulfur and Sulfur Cycling Across Aquatic Oxic#Anoxic Interfaces.</title>
        <authorList>
            <person name="Li J."/>
            <person name="Liu P."/>
            <person name="Wang J."/>
            <person name="Roberts A.P."/>
            <person name="Pan Y."/>
        </authorList>
    </citation>
    <scope>NUCLEOTIDE SEQUENCE [LARGE SCALE GENOMIC DNA]</scope>
    <source>
        <strain evidence="1 2">MYR-1_YQ</strain>
    </source>
</reference>
<sequence>MLGGVSAQGVTIYNTSGVSTVSILPSGVSTIALFDQNASTGSAGEYLGRNATGLLWGTPAGGSGGSGLTTVQASDGTEAESTTLGDAPGGIFIVGSQGITSKASGNSVWVLADNVHSQVTTYVQNAVSTIGTGGVAQAAYQNSLLRASFTGATGFAIDTNVSAYVTQQLAGITIAQRGALVASAFTGATDFYGKTTAFVTAQTNRVAFAGITNFAIDGNVTNYVRAYTDRSAFAGITAFAIDGNVTNYVRTYTNRGSFTGITDFAINSNVTNYVRTYTDTPAFTGSTGGVTNFARRSELTTQTGGSPWGGPQTAWVSTGGNSGWATFYGAGGVTLYHLSNVAMSGNTLYLRDSAGVTYLQIGPSGMVLEGTMNVDGGTLSGVTVTSLTGITVQSSATRNAVQVLPSGVSSVYFFDQTNSTGVSGNGIKRSADGMIWTDDNAGTGGGVAQAAFAGALVRSAFTGATGFGLDANVTQYVTNQLAGITIAQRNALVRSAFTGETAFAMDSNVTDYVRLYTNRSAFTGITN</sequence>
<feature type="non-terminal residue" evidence="1">
    <location>
        <position position="527"/>
    </location>
</feature>
<evidence type="ECO:0000313" key="2">
    <source>
        <dbReference type="Proteomes" id="UP001196980"/>
    </source>
</evidence>
<name>A0ABS6S3I2_9BACT</name>
<accession>A0ABS6S3I2</accession>
<keyword evidence="2" id="KW-1185">Reference proteome</keyword>
<proteinExistence type="predicted"/>
<comment type="caution">
    <text evidence="1">The sequence shown here is derived from an EMBL/GenBank/DDBJ whole genome shotgun (WGS) entry which is preliminary data.</text>
</comment>